<proteinExistence type="inferred from homology"/>
<keyword evidence="8" id="KW-0539">Nucleus</keyword>
<keyword evidence="4" id="KW-0227">DNA damage</keyword>
<dbReference type="GO" id="GO:0005634">
    <property type="term" value="C:nucleus"/>
    <property type="evidence" value="ECO:0007669"/>
    <property type="project" value="UniProtKB-SubCell"/>
</dbReference>
<evidence type="ECO:0000256" key="12">
    <source>
        <dbReference type="SAM" id="MobiDB-lite"/>
    </source>
</evidence>
<evidence type="ECO:0000256" key="5">
    <source>
        <dbReference type="ARBA" id="ARBA00022801"/>
    </source>
</evidence>
<feature type="compositionally biased region" description="Low complexity" evidence="12">
    <location>
        <begin position="125"/>
        <end position="142"/>
    </location>
</feature>
<dbReference type="GO" id="GO:0017005">
    <property type="term" value="F:3'-tyrosyl-DNA phosphodiesterase activity"/>
    <property type="evidence" value="ECO:0007669"/>
    <property type="project" value="TreeGrafter"/>
</dbReference>
<dbReference type="Pfam" id="PF06087">
    <property type="entry name" value="Tyr-DNA_phospho"/>
    <property type="match status" value="1"/>
</dbReference>
<dbReference type="PANTHER" id="PTHR12415:SF0">
    <property type="entry name" value="TYROSYL-DNA PHOSPHODIESTERASE 1"/>
    <property type="match status" value="1"/>
</dbReference>
<dbReference type="Gene3D" id="3.30.870.10">
    <property type="entry name" value="Endonuclease Chain A"/>
    <property type="match status" value="2"/>
</dbReference>
<evidence type="ECO:0000313" key="14">
    <source>
        <dbReference type="Proteomes" id="UP000007797"/>
    </source>
</evidence>
<gene>
    <name evidence="13" type="ORF">DFA_09427</name>
</gene>
<evidence type="ECO:0000256" key="6">
    <source>
        <dbReference type="ARBA" id="ARBA00022839"/>
    </source>
</evidence>
<evidence type="ECO:0000256" key="9">
    <source>
        <dbReference type="PIRSR" id="PIRSR610347-1"/>
    </source>
</evidence>
<evidence type="ECO:0000256" key="10">
    <source>
        <dbReference type="PIRSR" id="PIRSR610347-2"/>
    </source>
</evidence>
<feature type="binding site" evidence="10">
    <location>
        <position position="502"/>
    </location>
    <ligand>
        <name>substrate</name>
    </ligand>
</feature>
<protein>
    <submittedName>
        <fullName evidence="13">Protein-tyrosine phosphatase 3</fullName>
    </submittedName>
</protein>
<dbReference type="RefSeq" id="XP_004354777.1">
    <property type="nucleotide sequence ID" value="XM_004354725.1"/>
</dbReference>
<evidence type="ECO:0000256" key="4">
    <source>
        <dbReference type="ARBA" id="ARBA00022763"/>
    </source>
</evidence>
<dbReference type="OrthoDB" id="20291at2759"/>
<dbReference type="EMBL" id="GL883024">
    <property type="protein sequence ID" value="EGG16393.1"/>
    <property type="molecule type" value="Genomic_DNA"/>
</dbReference>
<dbReference type="InterPro" id="IPR010347">
    <property type="entry name" value="Tdp1"/>
</dbReference>
<organism evidence="13 14">
    <name type="scientific">Cavenderia fasciculata</name>
    <name type="common">Slime mold</name>
    <name type="synonym">Dictyostelium fasciculatum</name>
    <dbReference type="NCBI Taxonomy" id="261658"/>
    <lineage>
        <taxon>Eukaryota</taxon>
        <taxon>Amoebozoa</taxon>
        <taxon>Evosea</taxon>
        <taxon>Eumycetozoa</taxon>
        <taxon>Dictyostelia</taxon>
        <taxon>Acytosteliales</taxon>
        <taxon>Cavenderiaceae</taxon>
        <taxon>Cavenderia</taxon>
    </lineage>
</organism>
<dbReference type="SUPFAM" id="SSF56024">
    <property type="entry name" value="Phospholipase D/nuclease"/>
    <property type="match status" value="2"/>
</dbReference>
<dbReference type="GO" id="GO:0003690">
    <property type="term" value="F:double-stranded DNA binding"/>
    <property type="evidence" value="ECO:0007669"/>
    <property type="project" value="TreeGrafter"/>
</dbReference>
<evidence type="ECO:0000256" key="1">
    <source>
        <dbReference type="ARBA" id="ARBA00004123"/>
    </source>
</evidence>
<keyword evidence="6" id="KW-0269">Exonuclease</keyword>
<dbReference type="CDD" id="cd09123">
    <property type="entry name" value="PLDc_Tdp1_2"/>
    <property type="match status" value="1"/>
</dbReference>
<feature type="compositionally biased region" description="Acidic residues" evidence="12">
    <location>
        <begin position="9"/>
        <end position="26"/>
    </location>
</feature>
<dbReference type="Proteomes" id="UP000007797">
    <property type="component" value="Unassembled WGS sequence"/>
</dbReference>
<feature type="site" description="Interaction with DNA" evidence="11">
    <location>
        <position position="527"/>
    </location>
</feature>
<evidence type="ECO:0000313" key="13">
    <source>
        <dbReference type="EMBL" id="EGG16393.1"/>
    </source>
</evidence>
<evidence type="ECO:0000256" key="11">
    <source>
        <dbReference type="PIRSR" id="PIRSR610347-3"/>
    </source>
</evidence>
<dbReference type="CDD" id="cd09122">
    <property type="entry name" value="PLDc_Tdp1_1"/>
    <property type="match status" value="1"/>
</dbReference>
<dbReference type="AlphaFoldDB" id="F4Q7L1"/>
<evidence type="ECO:0000256" key="2">
    <source>
        <dbReference type="ARBA" id="ARBA00010205"/>
    </source>
</evidence>
<dbReference type="GO" id="GO:0006281">
    <property type="term" value="P:DNA repair"/>
    <property type="evidence" value="ECO:0007669"/>
    <property type="project" value="UniProtKB-KW"/>
</dbReference>
<dbReference type="PANTHER" id="PTHR12415">
    <property type="entry name" value="TYROSYL-DNA PHOSPHODIESTERASE 1"/>
    <property type="match status" value="1"/>
</dbReference>
<name>F4Q7L1_CACFS</name>
<reference evidence="14" key="1">
    <citation type="journal article" date="2011" name="Genome Res.">
        <title>Phylogeny-wide analysis of social amoeba genomes highlights ancient origins for complex intercellular communication.</title>
        <authorList>
            <person name="Heidel A.J."/>
            <person name="Lawal H.M."/>
            <person name="Felder M."/>
            <person name="Schilde C."/>
            <person name="Helps N.R."/>
            <person name="Tunggal B."/>
            <person name="Rivero F."/>
            <person name="John U."/>
            <person name="Schleicher M."/>
            <person name="Eichinger L."/>
            <person name="Platzer M."/>
            <person name="Noegel A.A."/>
            <person name="Schaap P."/>
            <person name="Gloeckner G."/>
        </authorList>
    </citation>
    <scope>NUCLEOTIDE SEQUENCE [LARGE SCALE GENOMIC DNA]</scope>
    <source>
        <strain evidence="14">SH3</strain>
    </source>
</reference>
<keyword evidence="14" id="KW-1185">Reference proteome</keyword>
<evidence type="ECO:0000256" key="7">
    <source>
        <dbReference type="ARBA" id="ARBA00023204"/>
    </source>
</evidence>
<evidence type="ECO:0000256" key="8">
    <source>
        <dbReference type="ARBA" id="ARBA00023242"/>
    </source>
</evidence>
<keyword evidence="7" id="KW-0234">DNA repair</keyword>
<dbReference type="GO" id="GO:0004527">
    <property type="term" value="F:exonuclease activity"/>
    <property type="evidence" value="ECO:0007669"/>
    <property type="project" value="UniProtKB-KW"/>
</dbReference>
<sequence length="596" mass="67972">MSKSKIQDIDQEEEEEDESTEPEDNIDSPPLVYKSKYNNNNDNDNNKKRSSTSQIINVDDDDDTEPEDLDETFTQPFKSIKSTATTTSTTSTKKTKIDQEYDDDLEYAIQQSLLDHQKEQQQQKSNNTFTTSSSSSSSSFSSGESFYLNRIYGESNDNNSSTTPKTLTFRDIISPSGLESVIAMGFGMDTEWMMNEIIRSQKGRKDIPMTFVIDCGDPKKKGTTVIQNITLILVHVLYGCMHSKLILLLYKDYIRVVVPSANPFEEDYIRIGQTIWYQDFQKKLPPPPPPLATTPTLKPIPSTSKTISLSLKQMTTKKPTTTTTTTTTNDFQISLKTLLNCFKIETKFLDQFDFECAKAQLIISIPGFHNGATLNSYGHLKLRSVLTSYYNQKEKDLNLKIDNFKRDVFSQCSSLGNVNSGWNQHFLESCRIPKNNLEDISKSLHILFPTVSWITSNHKRMQSASIIRFQDKSYDDKTFPRNSMTLIKHRHPHRGNMLLHTKVNVGVTTIGKNKRYDWIYVGSHNLSPAAWGKIQKNQTQIQLSNYEIGVVLLNDRLYNDFEPPCWVDQIPFNIPSTPYSSTDKPFIIDSFVASHQ</sequence>
<comment type="similarity">
    <text evidence="2">Belongs to the tyrosyl-DNA phosphodiesterase family.</text>
</comment>
<keyword evidence="5" id="KW-0378">Hydrolase</keyword>
<feature type="region of interest" description="Disordered" evidence="12">
    <location>
        <begin position="116"/>
        <end position="142"/>
    </location>
</feature>
<accession>F4Q7L1</accession>
<feature type="active site" description="Nucleophile" evidence="9">
    <location>
        <position position="242"/>
    </location>
</feature>
<dbReference type="STRING" id="1054147.F4Q7L1"/>
<dbReference type="PROSITE" id="PS50330">
    <property type="entry name" value="UIM"/>
    <property type="match status" value="1"/>
</dbReference>
<dbReference type="InterPro" id="IPR003903">
    <property type="entry name" value="UIM_dom"/>
</dbReference>
<comment type="subcellular location">
    <subcellularLocation>
        <location evidence="1">Nucleus</location>
    </subcellularLocation>
</comment>
<feature type="region of interest" description="Disordered" evidence="12">
    <location>
        <begin position="1"/>
        <end position="76"/>
    </location>
</feature>
<feature type="active site" description="Proton donor/acceptor" evidence="9">
    <location>
        <position position="500"/>
    </location>
</feature>
<keyword evidence="3" id="KW-0540">Nuclease</keyword>
<feature type="compositionally biased region" description="Acidic residues" evidence="12">
    <location>
        <begin position="58"/>
        <end position="71"/>
    </location>
</feature>
<dbReference type="OMA" id="CISSECT"/>
<dbReference type="GO" id="GO:0003697">
    <property type="term" value="F:single-stranded DNA binding"/>
    <property type="evidence" value="ECO:0007669"/>
    <property type="project" value="TreeGrafter"/>
</dbReference>
<evidence type="ECO:0000256" key="3">
    <source>
        <dbReference type="ARBA" id="ARBA00022722"/>
    </source>
</evidence>
<dbReference type="GeneID" id="14868198"/>
<feature type="binding site" evidence="10">
    <location>
        <position position="244"/>
    </location>
    <ligand>
        <name>substrate</name>
    </ligand>
</feature>
<dbReference type="KEGG" id="dfa:DFA_09427"/>